<sequence length="47" mass="5542">MTPIDYGHAGLHHKNQKKVLTKLQKVHDIQKKPQTKEKSFFSLFFFA</sequence>
<organism evidence="1 2">
    <name type="scientific">Bacillus subtilis</name>
    <dbReference type="NCBI Taxonomy" id="1423"/>
    <lineage>
        <taxon>Bacteria</taxon>
        <taxon>Bacillati</taxon>
        <taxon>Bacillota</taxon>
        <taxon>Bacilli</taxon>
        <taxon>Bacillales</taxon>
        <taxon>Bacillaceae</taxon>
        <taxon>Bacillus</taxon>
    </lineage>
</organism>
<name>A0A0D1L972_BACIU</name>
<proteinExistence type="predicted"/>
<comment type="caution">
    <text evidence="1">The sequence shown here is derived from an EMBL/GenBank/DDBJ whole genome shotgun (WGS) entry which is preliminary data.</text>
</comment>
<protein>
    <submittedName>
        <fullName evidence="1">Uncharacterized protein</fullName>
    </submittedName>
</protein>
<evidence type="ECO:0000313" key="1">
    <source>
        <dbReference type="EMBL" id="KIU12401.1"/>
    </source>
</evidence>
<accession>A0A0D1L972</accession>
<dbReference type="PATRIC" id="fig|1423.173.peg.1283"/>
<gene>
    <name evidence="1" type="ORF">SC09_Contig19orf00869</name>
</gene>
<reference evidence="1 2" key="1">
    <citation type="submission" date="2014-12" db="EMBL/GenBank/DDBJ databases">
        <title>Comparative genome analysis of Bacillus coagulans HM-08, Clostridium butyricum HM-68, Bacillus subtilis HM-66 and Bacillus licheniformis BL-09.</title>
        <authorList>
            <person name="Zhang H."/>
        </authorList>
    </citation>
    <scope>NUCLEOTIDE SEQUENCE [LARGE SCALE GENOMIC DNA]</scope>
    <source>
        <strain evidence="1 2">HM-66</strain>
    </source>
</reference>
<dbReference type="EMBL" id="JXBC01000002">
    <property type="protein sequence ID" value="KIU12401.1"/>
    <property type="molecule type" value="Genomic_DNA"/>
</dbReference>
<dbReference type="Proteomes" id="UP000032247">
    <property type="component" value="Unassembled WGS sequence"/>
</dbReference>
<evidence type="ECO:0000313" key="2">
    <source>
        <dbReference type="Proteomes" id="UP000032247"/>
    </source>
</evidence>
<dbReference type="AlphaFoldDB" id="A0A0D1L972"/>